<evidence type="ECO:0000313" key="9">
    <source>
        <dbReference type="EMBL" id="AYQ57552.1"/>
    </source>
</evidence>
<evidence type="ECO:0000256" key="6">
    <source>
        <dbReference type="PROSITE-ProRule" id="PRU01016"/>
    </source>
</evidence>
<dbReference type="AlphaFoldDB" id="A0A3G3IPZ7"/>
<sequence>MLKVKDMPKTNPYKEKLSYHSDCVEESFQMGSLDQFETQDSNYKHGKPNFTFIDLFAGIGGFHLAAANLGGQCVFASEFDDNARKTYEANFLKHNKELFYSGNFAGDITEVNEKDIPDFDFLFAGFPCQPFSQAGFKKGFSETRGTLFFNIVKIIQEKQPNVFFLENVRGLLRHDDDKTFATIKQVITEKLGYSFFYKIIKASDFGLPQHRPRLFMVGFKDKNINFKFPEAQALKTTMSDIWNGHCPKKIGYTLRVGGRGSKIDDRRNWDSYMVDGNIKKLSSNEGKKMQGLPNHFIFPVSETQAMKQLGNSVAVAAIQAVIKQILGYLEPVHKYE</sequence>
<dbReference type="RefSeq" id="WP_241156926.1">
    <property type="nucleotide sequence ID" value="NZ_CP024634.1"/>
</dbReference>
<dbReference type="CDD" id="cd00315">
    <property type="entry name" value="Cyt_C5_DNA_methylase"/>
    <property type="match status" value="1"/>
</dbReference>
<dbReference type="GO" id="GO:0032259">
    <property type="term" value="P:methylation"/>
    <property type="evidence" value="ECO:0007669"/>
    <property type="project" value="UniProtKB-KW"/>
</dbReference>
<evidence type="ECO:0000256" key="5">
    <source>
        <dbReference type="ARBA" id="ARBA00047422"/>
    </source>
</evidence>
<dbReference type="InterPro" id="IPR018117">
    <property type="entry name" value="C5_DNA_meth_AS"/>
</dbReference>
<proteinExistence type="inferred from homology"/>
<comment type="catalytic activity">
    <reaction evidence="5 8">
        <text>a 2'-deoxycytidine in DNA + S-adenosyl-L-methionine = a 5-methyl-2'-deoxycytidine in DNA + S-adenosyl-L-homocysteine + H(+)</text>
        <dbReference type="Rhea" id="RHEA:13681"/>
        <dbReference type="Rhea" id="RHEA-COMP:11369"/>
        <dbReference type="Rhea" id="RHEA-COMP:11370"/>
        <dbReference type="ChEBI" id="CHEBI:15378"/>
        <dbReference type="ChEBI" id="CHEBI:57856"/>
        <dbReference type="ChEBI" id="CHEBI:59789"/>
        <dbReference type="ChEBI" id="CHEBI:85452"/>
        <dbReference type="ChEBI" id="CHEBI:85454"/>
        <dbReference type="EC" id="2.1.1.37"/>
    </reaction>
</comment>
<dbReference type="PANTHER" id="PTHR46098">
    <property type="entry name" value="TRNA (CYTOSINE(38)-C(5))-METHYLTRANSFERASE"/>
    <property type="match status" value="1"/>
</dbReference>
<dbReference type="PANTHER" id="PTHR46098:SF1">
    <property type="entry name" value="TRNA (CYTOSINE(38)-C(5))-METHYLTRANSFERASE"/>
    <property type="match status" value="1"/>
</dbReference>
<organism evidence="9 10">
    <name type="scientific">Bathymodiolus thermophilus thioautotrophic gill symbiont</name>
    <dbReference type="NCBI Taxonomy" id="2360"/>
    <lineage>
        <taxon>Bacteria</taxon>
        <taxon>Pseudomonadati</taxon>
        <taxon>Pseudomonadota</taxon>
        <taxon>Gammaproteobacteria</taxon>
        <taxon>sulfur-oxidizing symbionts</taxon>
    </lineage>
</organism>
<dbReference type="InterPro" id="IPR001525">
    <property type="entry name" value="C5_MeTfrase"/>
</dbReference>
<keyword evidence="4" id="KW-0680">Restriction system</keyword>
<feature type="active site" evidence="6">
    <location>
        <position position="128"/>
    </location>
</feature>
<evidence type="ECO:0000256" key="7">
    <source>
        <dbReference type="RuleBase" id="RU000416"/>
    </source>
</evidence>
<dbReference type="PRINTS" id="PR00105">
    <property type="entry name" value="C5METTRFRASE"/>
</dbReference>
<evidence type="ECO:0000256" key="3">
    <source>
        <dbReference type="ARBA" id="ARBA00022691"/>
    </source>
</evidence>
<dbReference type="Gene3D" id="3.90.120.10">
    <property type="entry name" value="DNA Methylase, subunit A, domain 2"/>
    <property type="match status" value="1"/>
</dbReference>
<dbReference type="PROSITE" id="PS51679">
    <property type="entry name" value="SAM_MT_C5"/>
    <property type="match status" value="1"/>
</dbReference>
<comment type="similarity">
    <text evidence="6 7">Belongs to the class I-like SAM-binding methyltransferase superfamily. C5-methyltransferase family.</text>
</comment>
<dbReference type="SUPFAM" id="SSF53335">
    <property type="entry name" value="S-adenosyl-L-methionine-dependent methyltransferases"/>
    <property type="match status" value="1"/>
</dbReference>
<dbReference type="NCBIfam" id="TIGR00675">
    <property type="entry name" value="dcm"/>
    <property type="match status" value="1"/>
</dbReference>
<protein>
    <recommendedName>
        <fullName evidence="8">Cytosine-specific methyltransferase</fullName>
        <ecNumber evidence="8">2.1.1.37</ecNumber>
    </recommendedName>
</protein>
<dbReference type="Pfam" id="PF00145">
    <property type="entry name" value="DNA_methylase"/>
    <property type="match status" value="2"/>
</dbReference>
<evidence type="ECO:0000256" key="1">
    <source>
        <dbReference type="ARBA" id="ARBA00022603"/>
    </source>
</evidence>
<dbReference type="GO" id="GO:0003886">
    <property type="term" value="F:DNA (cytosine-5-)-methyltransferase activity"/>
    <property type="evidence" value="ECO:0007669"/>
    <property type="project" value="UniProtKB-EC"/>
</dbReference>
<dbReference type="InterPro" id="IPR029063">
    <property type="entry name" value="SAM-dependent_MTases_sf"/>
</dbReference>
<dbReference type="EC" id="2.1.1.37" evidence="8"/>
<evidence type="ECO:0000313" key="10">
    <source>
        <dbReference type="Proteomes" id="UP000278334"/>
    </source>
</evidence>
<evidence type="ECO:0000256" key="4">
    <source>
        <dbReference type="ARBA" id="ARBA00022747"/>
    </source>
</evidence>
<dbReference type="EMBL" id="CP024634">
    <property type="protein sequence ID" value="AYQ57552.1"/>
    <property type="molecule type" value="Genomic_DNA"/>
</dbReference>
<dbReference type="GO" id="GO:0009307">
    <property type="term" value="P:DNA restriction-modification system"/>
    <property type="evidence" value="ECO:0007669"/>
    <property type="project" value="UniProtKB-KW"/>
</dbReference>
<keyword evidence="3 6" id="KW-0949">S-adenosyl-L-methionine</keyword>
<gene>
    <name evidence="9" type="ORF">MS2017_1879</name>
</gene>
<dbReference type="REBASE" id="276471">
    <property type="entry name" value="M.Bth9NORF1879P"/>
</dbReference>
<dbReference type="Gene3D" id="3.40.50.150">
    <property type="entry name" value="Vaccinia Virus protein VP39"/>
    <property type="match status" value="1"/>
</dbReference>
<dbReference type="InterPro" id="IPR050750">
    <property type="entry name" value="C5-MTase"/>
</dbReference>
<dbReference type="KEGG" id="bthg:MS2017_1879"/>
<dbReference type="Proteomes" id="UP000278334">
    <property type="component" value="Chromosome"/>
</dbReference>
<dbReference type="PROSITE" id="PS00094">
    <property type="entry name" value="C5_MTASE_1"/>
    <property type="match status" value="1"/>
</dbReference>
<name>A0A3G3IPZ7_9GAMM</name>
<keyword evidence="1 6" id="KW-0489">Methyltransferase</keyword>
<evidence type="ECO:0000256" key="8">
    <source>
        <dbReference type="RuleBase" id="RU000417"/>
    </source>
</evidence>
<reference evidence="9 10" key="1">
    <citation type="submission" date="2017-11" db="EMBL/GenBank/DDBJ databases">
        <title>Genome sequence of the bacterial symbiont EPR9N from a vent mussel Bathymodiolus thermophilus.</title>
        <authorList>
            <person name="Won Y.-J."/>
        </authorList>
    </citation>
    <scope>NUCLEOTIDE SEQUENCE [LARGE SCALE GENOMIC DNA]</scope>
    <source>
        <strain evidence="9 10">EPR9N</strain>
    </source>
</reference>
<accession>A0A3G3IPZ7</accession>
<evidence type="ECO:0000256" key="2">
    <source>
        <dbReference type="ARBA" id="ARBA00022679"/>
    </source>
</evidence>
<keyword evidence="2 6" id="KW-0808">Transferase</keyword>